<dbReference type="PANTHER" id="PTHR14388:SF23">
    <property type="entry name" value="SI:CH73-109I22.2"/>
    <property type="match status" value="1"/>
</dbReference>
<evidence type="ECO:0000313" key="6">
    <source>
        <dbReference type="Proteomes" id="UP001557470"/>
    </source>
</evidence>
<dbReference type="FunFam" id="3.30.505.10:FF:000103">
    <property type="entry name" value="Si:ch73-109i22.2"/>
    <property type="match status" value="1"/>
</dbReference>
<feature type="compositionally biased region" description="Polar residues" evidence="3">
    <location>
        <begin position="369"/>
        <end position="382"/>
    </location>
</feature>
<evidence type="ECO:0000256" key="1">
    <source>
        <dbReference type="ARBA" id="ARBA00022999"/>
    </source>
</evidence>
<evidence type="ECO:0000256" key="3">
    <source>
        <dbReference type="SAM" id="MobiDB-lite"/>
    </source>
</evidence>
<keyword evidence="1 2" id="KW-0727">SH2 domain</keyword>
<feature type="region of interest" description="Disordered" evidence="3">
    <location>
        <begin position="1"/>
        <end position="25"/>
    </location>
</feature>
<keyword evidence="6" id="KW-1185">Reference proteome</keyword>
<accession>A0ABD0WET8</accession>
<reference evidence="5 6" key="1">
    <citation type="submission" date="2024-06" db="EMBL/GenBank/DDBJ databases">
        <authorList>
            <person name="Pan Q."/>
            <person name="Wen M."/>
            <person name="Jouanno E."/>
            <person name="Zahm M."/>
            <person name="Klopp C."/>
            <person name="Cabau C."/>
            <person name="Louis A."/>
            <person name="Berthelot C."/>
            <person name="Parey E."/>
            <person name="Roest Crollius H."/>
            <person name="Montfort J."/>
            <person name="Robinson-Rechavi M."/>
            <person name="Bouchez O."/>
            <person name="Lampietro C."/>
            <person name="Lopez Roques C."/>
            <person name="Donnadieu C."/>
            <person name="Postlethwait J."/>
            <person name="Bobe J."/>
            <person name="Verreycken H."/>
            <person name="Guiguen Y."/>
        </authorList>
    </citation>
    <scope>NUCLEOTIDE SEQUENCE [LARGE SCALE GENOMIC DNA]</scope>
    <source>
        <strain evidence="5">Up_M1</strain>
        <tissue evidence="5">Testis</tissue>
    </source>
</reference>
<dbReference type="SUPFAM" id="SSF55550">
    <property type="entry name" value="SH2 domain"/>
    <property type="match status" value="1"/>
</dbReference>
<dbReference type="InterPro" id="IPR000980">
    <property type="entry name" value="SH2"/>
</dbReference>
<protein>
    <recommendedName>
        <fullName evidence="4">SH2 domain-containing protein</fullName>
    </recommendedName>
</protein>
<feature type="region of interest" description="Disordered" evidence="3">
    <location>
        <begin position="357"/>
        <end position="389"/>
    </location>
</feature>
<gene>
    <name evidence="5" type="ORF">UPYG_G00337330</name>
</gene>
<dbReference type="Pfam" id="PF00017">
    <property type="entry name" value="SH2"/>
    <property type="match status" value="1"/>
</dbReference>
<sequence>MDFDYQKLKDIENHRRDERISGLPVQLQKTEVHQQSSQDPTVHKIPPIKPRRSLKVPKTHRDEVGIQAKQTSIEANKMVAKRMSPALTLGAPGPLEPLSPSLRAQTLLWFERSQLPRLRRPGHALPHWLHGFATRREAEELLKDKQQGCFLLRLSESKIGFVLSYRGKDRCRHFIIEEEGEDNERGRCYLITGEESRHGSLQELVSYYTKNPVGPFNETLTTPCDESRESCVDTVKLGLQDQEKTMEKEASGMSSTAPLTPEVMERQEIPARSGPNNDRIPEYAAVMRKVLKKSNSLPENQFAKITEVMNLLPPIQDDATKPVIGCGGACGGGDDPTEAPYAKVNKPLKGFSNVTTSPYVNVSDPPGQEGTTAASIPETQHGSAGDPGYWKLEPLHTYEETPHLPHREEEAEEHIDFYAMGHWRNVHMSPSGRDPQNHVYSEVNIRGSREVPGLRTTPNLPSRPPPRAVYCPTRPDGGVQQRGEPPLSLSPSQNGVFIPPLTDDHGNRIYEQIPERPTSSRPPLPPPNPKH</sequence>
<evidence type="ECO:0000256" key="2">
    <source>
        <dbReference type="PROSITE-ProRule" id="PRU00191"/>
    </source>
</evidence>
<feature type="compositionally biased region" description="Pro residues" evidence="3">
    <location>
        <begin position="520"/>
        <end position="531"/>
    </location>
</feature>
<feature type="compositionally biased region" description="Basic and acidic residues" evidence="3">
    <location>
        <begin position="1"/>
        <end position="20"/>
    </location>
</feature>
<feature type="region of interest" description="Disordered" evidence="3">
    <location>
        <begin position="445"/>
        <end position="531"/>
    </location>
</feature>
<dbReference type="SMART" id="SM00252">
    <property type="entry name" value="SH2"/>
    <property type="match status" value="1"/>
</dbReference>
<dbReference type="Proteomes" id="UP001557470">
    <property type="component" value="Unassembled WGS sequence"/>
</dbReference>
<comment type="caution">
    <text evidence="5">The sequence shown here is derived from an EMBL/GenBank/DDBJ whole genome shotgun (WGS) entry which is preliminary data.</text>
</comment>
<dbReference type="AlphaFoldDB" id="A0ABD0WET8"/>
<proteinExistence type="predicted"/>
<organism evidence="5 6">
    <name type="scientific">Umbra pygmaea</name>
    <name type="common">Eastern mudminnow</name>
    <dbReference type="NCBI Taxonomy" id="75934"/>
    <lineage>
        <taxon>Eukaryota</taxon>
        <taxon>Metazoa</taxon>
        <taxon>Chordata</taxon>
        <taxon>Craniata</taxon>
        <taxon>Vertebrata</taxon>
        <taxon>Euteleostomi</taxon>
        <taxon>Actinopterygii</taxon>
        <taxon>Neopterygii</taxon>
        <taxon>Teleostei</taxon>
        <taxon>Protacanthopterygii</taxon>
        <taxon>Esociformes</taxon>
        <taxon>Umbridae</taxon>
        <taxon>Umbra</taxon>
    </lineage>
</organism>
<evidence type="ECO:0000259" key="4">
    <source>
        <dbReference type="PROSITE" id="PS50001"/>
    </source>
</evidence>
<feature type="domain" description="SH2" evidence="4">
    <location>
        <begin position="128"/>
        <end position="224"/>
    </location>
</feature>
<dbReference type="PRINTS" id="PR00401">
    <property type="entry name" value="SH2DOMAIN"/>
</dbReference>
<evidence type="ECO:0000313" key="5">
    <source>
        <dbReference type="EMBL" id="KAL0962227.1"/>
    </source>
</evidence>
<dbReference type="InterPro" id="IPR036860">
    <property type="entry name" value="SH2_dom_sf"/>
</dbReference>
<dbReference type="PROSITE" id="PS50001">
    <property type="entry name" value="SH2"/>
    <property type="match status" value="1"/>
</dbReference>
<name>A0ABD0WET8_UMBPY</name>
<dbReference type="Gene3D" id="3.30.505.10">
    <property type="entry name" value="SH2 domain"/>
    <property type="match status" value="1"/>
</dbReference>
<dbReference type="PANTHER" id="PTHR14388">
    <property type="entry name" value="T CELL-SPECIFIC ADAPTER PROTEIN TSAD"/>
    <property type="match status" value="1"/>
</dbReference>
<dbReference type="EMBL" id="JAGEUA010000011">
    <property type="protein sequence ID" value="KAL0962227.1"/>
    <property type="molecule type" value="Genomic_DNA"/>
</dbReference>